<name>A0AAU7C9E7_9BACT</name>
<dbReference type="AlphaFoldDB" id="A0AAU7C9E7"/>
<reference evidence="2" key="1">
    <citation type="submission" date="2024-05" db="EMBL/GenBank/DDBJ databases">
        <title>Planctomycetes of the genus Singulisphaera possess chitinolytic capabilities.</title>
        <authorList>
            <person name="Ivanova A."/>
        </authorList>
    </citation>
    <scope>NUCLEOTIDE SEQUENCE</scope>
    <source>
        <strain evidence="2">Ch08T</strain>
    </source>
</reference>
<feature type="signal peptide" evidence="1">
    <location>
        <begin position="1"/>
        <end position="24"/>
    </location>
</feature>
<evidence type="ECO:0000313" key="2">
    <source>
        <dbReference type="EMBL" id="XBH01745.1"/>
    </source>
</evidence>
<dbReference type="RefSeq" id="WP_406694491.1">
    <property type="nucleotide sequence ID" value="NZ_CP155447.1"/>
</dbReference>
<proteinExistence type="predicted"/>
<dbReference type="EMBL" id="CP155447">
    <property type="protein sequence ID" value="XBH01745.1"/>
    <property type="molecule type" value="Genomic_DNA"/>
</dbReference>
<accession>A0AAU7C9E7</accession>
<gene>
    <name evidence="2" type="ORF">V5E97_25795</name>
</gene>
<protein>
    <submittedName>
        <fullName evidence="2">Uncharacterized protein</fullName>
    </submittedName>
</protein>
<feature type="chain" id="PRO_5044020167" evidence="1">
    <location>
        <begin position="25"/>
        <end position="195"/>
    </location>
</feature>
<evidence type="ECO:0000256" key="1">
    <source>
        <dbReference type="SAM" id="SignalP"/>
    </source>
</evidence>
<keyword evidence="1" id="KW-0732">Signal</keyword>
<organism evidence="2">
    <name type="scientific">Singulisphaera sp. Ch08</name>
    <dbReference type="NCBI Taxonomy" id="3120278"/>
    <lineage>
        <taxon>Bacteria</taxon>
        <taxon>Pseudomonadati</taxon>
        <taxon>Planctomycetota</taxon>
        <taxon>Planctomycetia</taxon>
        <taxon>Isosphaerales</taxon>
        <taxon>Isosphaeraceae</taxon>
        <taxon>Singulisphaera</taxon>
    </lineage>
</organism>
<sequence>MNTGRAVRLLILCVGLSAGSPARAGLGHHGHTHPPCPPPCIPCYTLYRTGEDPGDLQVHIRGASFNLIEIYFKEERFARYAVPDNINLCAYGRIILAPKNEFGTFAIAYGHSGFTAFGWSGSRIVPLTNGQNVFYVDGTPHVVRIDPAYPIVVEWVTTRILRITHGPGCSQESVFRFDGDARPWKVLHDGPVGSN</sequence>